<sequence length="49" mass="5393">MIKAHTNSPELKARVATEAISGRKTLQEIAADGAERLIQWMQQAVESTI</sequence>
<reference evidence="1 2" key="1">
    <citation type="submission" date="2023-12" db="EMBL/GenBank/DDBJ databases">
        <title>Baltic Sea Cyanobacteria.</title>
        <authorList>
            <person name="Delbaje E."/>
            <person name="Fewer D.P."/>
            <person name="Shishido T.K."/>
        </authorList>
    </citation>
    <scope>NUCLEOTIDE SEQUENCE [LARGE SCALE GENOMIC DNA]</scope>
    <source>
        <strain evidence="1 2">UHCC 0139</strain>
    </source>
</reference>
<evidence type="ECO:0000313" key="2">
    <source>
        <dbReference type="Proteomes" id="UP001304461"/>
    </source>
</evidence>
<proteinExistence type="predicted"/>
<dbReference type="EMBL" id="JAYGHX010000008">
    <property type="protein sequence ID" value="MEA5392129.1"/>
    <property type="molecule type" value="Genomic_DNA"/>
</dbReference>
<accession>A0ABU5RWH1</accession>
<protein>
    <submittedName>
        <fullName evidence="1">Uncharacterized protein</fullName>
    </submittedName>
</protein>
<organism evidence="1 2">
    <name type="scientific">Cyanobium gracile UHCC 0139</name>
    <dbReference type="NCBI Taxonomy" id="3110308"/>
    <lineage>
        <taxon>Bacteria</taxon>
        <taxon>Bacillati</taxon>
        <taxon>Cyanobacteriota</taxon>
        <taxon>Cyanophyceae</taxon>
        <taxon>Synechococcales</taxon>
        <taxon>Prochlorococcaceae</taxon>
        <taxon>Cyanobium</taxon>
    </lineage>
</organism>
<keyword evidence="2" id="KW-1185">Reference proteome</keyword>
<evidence type="ECO:0000313" key="1">
    <source>
        <dbReference type="EMBL" id="MEA5392129.1"/>
    </source>
</evidence>
<dbReference type="RefSeq" id="WP_323306096.1">
    <property type="nucleotide sequence ID" value="NZ_JAYGHX010000008.1"/>
</dbReference>
<name>A0ABU5RWH1_9CYAN</name>
<dbReference type="Proteomes" id="UP001304461">
    <property type="component" value="Unassembled WGS sequence"/>
</dbReference>
<comment type="caution">
    <text evidence="1">The sequence shown here is derived from an EMBL/GenBank/DDBJ whole genome shotgun (WGS) entry which is preliminary data.</text>
</comment>
<gene>
    <name evidence="1" type="ORF">VB738_12755</name>
</gene>